<proteinExistence type="inferred from homology"/>
<dbReference type="RefSeq" id="WP_070125915.1">
    <property type="nucleotide sequence ID" value="NZ_MDHN01000029.1"/>
</dbReference>
<dbReference type="OrthoDB" id="9776822at2"/>
<dbReference type="GO" id="GO:0006974">
    <property type="term" value="P:DNA damage response"/>
    <property type="evidence" value="ECO:0007669"/>
    <property type="project" value="TreeGrafter"/>
</dbReference>
<accession>A0A1E7Z9Z6</accession>
<keyword evidence="6" id="KW-1185">Reference proteome</keyword>
<dbReference type="InterPro" id="IPR050306">
    <property type="entry name" value="PfkB_Carbo_kinase"/>
</dbReference>
<dbReference type="GO" id="GO:0008673">
    <property type="term" value="F:2-dehydro-3-deoxygluconokinase activity"/>
    <property type="evidence" value="ECO:0007669"/>
    <property type="project" value="TreeGrafter"/>
</dbReference>
<dbReference type="Proteomes" id="UP000175691">
    <property type="component" value="Unassembled WGS sequence"/>
</dbReference>
<dbReference type="Gene3D" id="3.40.1190.20">
    <property type="match status" value="1"/>
</dbReference>
<evidence type="ECO:0000256" key="2">
    <source>
        <dbReference type="ARBA" id="ARBA00022679"/>
    </source>
</evidence>
<evidence type="ECO:0000313" key="5">
    <source>
        <dbReference type="EMBL" id="OFC70272.1"/>
    </source>
</evidence>
<evidence type="ECO:0000259" key="4">
    <source>
        <dbReference type="Pfam" id="PF00294"/>
    </source>
</evidence>
<dbReference type="GO" id="GO:0042840">
    <property type="term" value="P:D-glucuronate catabolic process"/>
    <property type="evidence" value="ECO:0007669"/>
    <property type="project" value="TreeGrafter"/>
</dbReference>
<dbReference type="EMBL" id="MDHN01000029">
    <property type="protein sequence ID" value="OFC70272.1"/>
    <property type="molecule type" value="Genomic_DNA"/>
</dbReference>
<dbReference type="GO" id="GO:0005829">
    <property type="term" value="C:cytosol"/>
    <property type="evidence" value="ECO:0007669"/>
    <property type="project" value="TreeGrafter"/>
</dbReference>
<dbReference type="PANTHER" id="PTHR43085:SF15">
    <property type="entry name" value="2-DEHYDRO-3-DEOXYGLUCONOKINASE"/>
    <property type="match status" value="1"/>
</dbReference>
<feature type="domain" description="Carbohydrate kinase PfkB" evidence="4">
    <location>
        <begin position="1"/>
        <end position="292"/>
    </location>
</feature>
<evidence type="ECO:0000256" key="3">
    <source>
        <dbReference type="ARBA" id="ARBA00022777"/>
    </source>
</evidence>
<dbReference type="InterPro" id="IPR029056">
    <property type="entry name" value="Ribokinase-like"/>
</dbReference>
<dbReference type="Pfam" id="PF00294">
    <property type="entry name" value="PfkB"/>
    <property type="match status" value="1"/>
</dbReference>
<dbReference type="PROSITE" id="PS00584">
    <property type="entry name" value="PFKB_KINASES_2"/>
    <property type="match status" value="1"/>
</dbReference>
<dbReference type="InterPro" id="IPR002173">
    <property type="entry name" value="Carboh/pur_kinase_PfkB_CS"/>
</dbReference>
<dbReference type="PANTHER" id="PTHR43085">
    <property type="entry name" value="HEXOKINASE FAMILY MEMBER"/>
    <property type="match status" value="1"/>
</dbReference>
<gene>
    <name evidence="5" type="ORF">BFC18_13910</name>
</gene>
<name>A0A1E7Z9Z6_9ALTE</name>
<keyword evidence="2" id="KW-0808">Transferase</keyword>
<dbReference type="GO" id="GO:0019698">
    <property type="term" value="P:D-galacturonate catabolic process"/>
    <property type="evidence" value="ECO:0007669"/>
    <property type="project" value="TreeGrafter"/>
</dbReference>
<evidence type="ECO:0000313" key="6">
    <source>
        <dbReference type="Proteomes" id="UP000175691"/>
    </source>
</evidence>
<dbReference type="STRING" id="1656094.BFC18_13910"/>
<organism evidence="5 6">
    <name type="scientific">Alteromonas confluentis</name>
    <dbReference type="NCBI Taxonomy" id="1656094"/>
    <lineage>
        <taxon>Bacteria</taxon>
        <taxon>Pseudomonadati</taxon>
        <taxon>Pseudomonadota</taxon>
        <taxon>Gammaproteobacteria</taxon>
        <taxon>Alteromonadales</taxon>
        <taxon>Alteromonadaceae</taxon>
        <taxon>Alteromonas/Salinimonas group</taxon>
        <taxon>Alteromonas</taxon>
    </lineage>
</organism>
<sequence>MSKIVIFGECMVELVNRDADTLSKGYAGDTYNTAVYLKRCAHDISVSYLTAIGADFLSDELLFKMGEEEINTDQVYRSNDRNLGLYMVRTDKHGERTFAYWRANSAATQTMNLFNGSLNNADVFYFSGISLAILDDAQRLKLFDLVDSVRAAGGKVVFDPNYRPRLWKDQQEAQTWIDKAYGHADIAFPGGDDHLALYGHTDVDAIHAHVAALGVAEIIVKNGAVGVHIYQGKTHCIVPVERVEQVVDTTAAGDAFNGGYLSARLSGKDVTDSASFGAKVAATVISYPGAIVEKEAFFKHIAALS</sequence>
<comment type="caution">
    <text evidence="5">The sequence shown here is derived from an EMBL/GenBank/DDBJ whole genome shotgun (WGS) entry which is preliminary data.</text>
</comment>
<protein>
    <submittedName>
        <fullName evidence="5">Carbohydrate kinase</fullName>
    </submittedName>
</protein>
<keyword evidence="3 5" id="KW-0418">Kinase</keyword>
<dbReference type="CDD" id="cd01166">
    <property type="entry name" value="KdgK"/>
    <property type="match status" value="1"/>
</dbReference>
<comment type="similarity">
    <text evidence="1">Belongs to the carbohydrate kinase PfkB family.</text>
</comment>
<reference evidence="5 6" key="1">
    <citation type="submission" date="2016-08" db="EMBL/GenBank/DDBJ databases">
        <authorList>
            <person name="Seilhamer J.J."/>
        </authorList>
    </citation>
    <scope>NUCLEOTIDE SEQUENCE [LARGE SCALE GENOMIC DNA]</scope>
    <source>
        <strain evidence="5 6">KCTC 42603</strain>
    </source>
</reference>
<dbReference type="InterPro" id="IPR011611">
    <property type="entry name" value="PfkB_dom"/>
</dbReference>
<evidence type="ECO:0000256" key="1">
    <source>
        <dbReference type="ARBA" id="ARBA00010688"/>
    </source>
</evidence>
<dbReference type="SUPFAM" id="SSF53613">
    <property type="entry name" value="Ribokinase-like"/>
    <property type="match status" value="1"/>
</dbReference>
<dbReference type="AlphaFoldDB" id="A0A1E7Z9Z6"/>